<dbReference type="AlphaFoldDB" id="A0A8H7T2R9"/>
<dbReference type="Gene3D" id="4.10.240.10">
    <property type="entry name" value="Zn(2)-C6 fungal-type DNA-binding domain"/>
    <property type="match status" value="1"/>
</dbReference>
<sequence length="717" mass="80317">MNQSGPKSAIDQQSSNRACEACRAHKVRCLPNKSGSSKTCQRCAKTDRQCVFAAPMRRKQRKRTDTRVAELEREVSAMRALFQQGNDELSPSHTQQFAQSEDSNDISQSGISHGERSDAQVQSAESDETPASWSIPSNLNPPDQEDQSPPAFSPDSDFIERGLLSMEEATRLFKSYNEDLVQHYPTVSFEPNVTAEELRRTKPILFLATVAAASGRLGSQIYSILNSELLCAYAHRTVIEGQKSLELVQVMIILSVWYFPPGKFAQLKYYEYIHMAATMGLDIGLGTNPKSSRDRRRNLEEEPLSSNHMDSTEIERRKTFLVCYQISTGVSLSSRRPNMLRYNPWVGECLDSLANNPNASQTDRYLVSWIRLIRISEEIGLAFGFEDVSSMANLSEPRTQIVMSGLQKTLQSWKVLAGSDINDALMIQYHHSQLFLHEVALHDDHPPEDFRPPFDMGKILSIHTIPEAKDSFIDATANLISSAQSMLDIILGMGLLVLRSLPIYNYVRMAYSVVILVKLYVSSKSSTSKIGEVLDREHLKLGLYLKALIDLLVAAAGPMECRAPHTFLGMLMRFYGWYKGQESTPNFTPPPVDSPAVDQCWLPPMPRVIYKIQRSGDNPYVNESANNSTDRNLQAQDATGYNTAMDGQLDAQDMGELQYDFGDGLDIDQFMSLDGMETFNPGFNNWLPDMGMTGGLEGDQMPGMYYYAFQGDHNPSV</sequence>
<keyword evidence="4" id="KW-0238">DNA-binding</keyword>
<dbReference type="Proteomes" id="UP000664132">
    <property type="component" value="Unassembled WGS sequence"/>
</dbReference>
<organism evidence="9 10">
    <name type="scientific">Cadophora malorum</name>
    <dbReference type="NCBI Taxonomy" id="108018"/>
    <lineage>
        <taxon>Eukaryota</taxon>
        <taxon>Fungi</taxon>
        <taxon>Dikarya</taxon>
        <taxon>Ascomycota</taxon>
        <taxon>Pezizomycotina</taxon>
        <taxon>Leotiomycetes</taxon>
        <taxon>Helotiales</taxon>
        <taxon>Ploettnerulaceae</taxon>
        <taxon>Cadophora</taxon>
    </lineage>
</organism>
<dbReference type="GO" id="GO:0000981">
    <property type="term" value="F:DNA-binding transcription factor activity, RNA polymerase II-specific"/>
    <property type="evidence" value="ECO:0007669"/>
    <property type="project" value="InterPro"/>
</dbReference>
<evidence type="ECO:0000256" key="5">
    <source>
        <dbReference type="ARBA" id="ARBA00023163"/>
    </source>
</evidence>
<dbReference type="PANTHER" id="PTHR31845:SF39">
    <property type="entry name" value="TRANSCRIPTION FACTOR PBCR-RELATED"/>
    <property type="match status" value="1"/>
</dbReference>
<dbReference type="CDD" id="cd12148">
    <property type="entry name" value="fungal_TF_MHR"/>
    <property type="match status" value="1"/>
</dbReference>
<dbReference type="CDD" id="cd00067">
    <property type="entry name" value="GAL4"/>
    <property type="match status" value="1"/>
</dbReference>
<dbReference type="OrthoDB" id="5226580at2759"/>
<evidence type="ECO:0000256" key="2">
    <source>
        <dbReference type="ARBA" id="ARBA00022723"/>
    </source>
</evidence>
<keyword evidence="5" id="KW-0804">Transcription</keyword>
<dbReference type="Pfam" id="PF04082">
    <property type="entry name" value="Fungal_trans"/>
    <property type="match status" value="1"/>
</dbReference>
<dbReference type="EMBL" id="JAFJYH010000490">
    <property type="protein sequence ID" value="KAG4411338.1"/>
    <property type="molecule type" value="Genomic_DNA"/>
</dbReference>
<evidence type="ECO:0000256" key="6">
    <source>
        <dbReference type="ARBA" id="ARBA00023242"/>
    </source>
</evidence>
<dbReference type="InterPro" id="IPR001138">
    <property type="entry name" value="Zn2Cys6_DnaBD"/>
</dbReference>
<dbReference type="GO" id="GO:0005634">
    <property type="term" value="C:nucleus"/>
    <property type="evidence" value="ECO:0007669"/>
    <property type="project" value="UniProtKB-SubCell"/>
</dbReference>
<protein>
    <recommendedName>
        <fullName evidence="8">Zn(2)-C6 fungal-type domain-containing protein</fullName>
    </recommendedName>
</protein>
<evidence type="ECO:0000256" key="3">
    <source>
        <dbReference type="ARBA" id="ARBA00023015"/>
    </source>
</evidence>
<evidence type="ECO:0000313" key="9">
    <source>
        <dbReference type="EMBL" id="KAG4411338.1"/>
    </source>
</evidence>
<feature type="compositionally biased region" description="Polar residues" evidence="7">
    <location>
        <begin position="87"/>
        <end position="111"/>
    </location>
</feature>
<dbReference type="GO" id="GO:0000976">
    <property type="term" value="F:transcription cis-regulatory region binding"/>
    <property type="evidence" value="ECO:0007669"/>
    <property type="project" value="TreeGrafter"/>
</dbReference>
<evidence type="ECO:0000313" key="10">
    <source>
        <dbReference type="Proteomes" id="UP000664132"/>
    </source>
</evidence>
<reference evidence="9" key="1">
    <citation type="submission" date="2021-02" db="EMBL/GenBank/DDBJ databases">
        <title>Genome sequence Cadophora malorum strain M34.</title>
        <authorList>
            <person name="Stefanovic E."/>
            <person name="Vu D."/>
            <person name="Scully C."/>
            <person name="Dijksterhuis J."/>
            <person name="Roader J."/>
            <person name="Houbraken J."/>
        </authorList>
    </citation>
    <scope>NUCLEOTIDE SEQUENCE</scope>
    <source>
        <strain evidence="9">M34</strain>
    </source>
</reference>
<name>A0A8H7T2R9_9HELO</name>
<comment type="subcellular location">
    <subcellularLocation>
        <location evidence="1">Nucleus</location>
    </subcellularLocation>
</comment>
<evidence type="ECO:0000256" key="4">
    <source>
        <dbReference type="ARBA" id="ARBA00023125"/>
    </source>
</evidence>
<feature type="compositionally biased region" description="Polar residues" evidence="7">
    <location>
        <begin position="119"/>
        <end position="141"/>
    </location>
</feature>
<evidence type="ECO:0000256" key="1">
    <source>
        <dbReference type="ARBA" id="ARBA00004123"/>
    </source>
</evidence>
<dbReference type="InterPro" id="IPR007219">
    <property type="entry name" value="XnlR_reg_dom"/>
</dbReference>
<proteinExistence type="predicted"/>
<comment type="caution">
    <text evidence="9">The sequence shown here is derived from an EMBL/GenBank/DDBJ whole genome shotgun (WGS) entry which is preliminary data.</text>
</comment>
<evidence type="ECO:0000256" key="7">
    <source>
        <dbReference type="SAM" id="MobiDB-lite"/>
    </source>
</evidence>
<dbReference type="GO" id="GO:0008270">
    <property type="term" value="F:zinc ion binding"/>
    <property type="evidence" value="ECO:0007669"/>
    <property type="project" value="InterPro"/>
</dbReference>
<keyword evidence="10" id="KW-1185">Reference proteome</keyword>
<keyword evidence="2" id="KW-0479">Metal-binding</keyword>
<dbReference type="InterPro" id="IPR036864">
    <property type="entry name" value="Zn2-C6_fun-type_DNA-bd_sf"/>
</dbReference>
<dbReference type="PROSITE" id="PS00463">
    <property type="entry name" value="ZN2_CY6_FUNGAL_1"/>
    <property type="match status" value="1"/>
</dbReference>
<dbReference type="PANTHER" id="PTHR31845">
    <property type="entry name" value="FINGER DOMAIN PROTEIN, PUTATIVE-RELATED"/>
    <property type="match status" value="1"/>
</dbReference>
<dbReference type="InterPro" id="IPR051089">
    <property type="entry name" value="prtT"/>
</dbReference>
<dbReference type="GO" id="GO:0006351">
    <property type="term" value="P:DNA-templated transcription"/>
    <property type="evidence" value="ECO:0007669"/>
    <property type="project" value="InterPro"/>
</dbReference>
<dbReference type="PROSITE" id="PS50048">
    <property type="entry name" value="ZN2_CY6_FUNGAL_2"/>
    <property type="match status" value="1"/>
</dbReference>
<feature type="region of interest" description="Disordered" evidence="7">
    <location>
        <begin position="287"/>
        <end position="309"/>
    </location>
</feature>
<feature type="region of interest" description="Disordered" evidence="7">
    <location>
        <begin position="87"/>
        <end position="157"/>
    </location>
</feature>
<dbReference type="SMART" id="SM00066">
    <property type="entry name" value="GAL4"/>
    <property type="match status" value="1"/>
</dbReference>
<keyword evidence="6" id="KW-0539">Nucleus</keyword>
<keyword evidence="3" id="KW-0805">Transcription regulation</keyword>
<dbReference type="SUPFAM" id="SSF57701">
    <property type="entry name" value="Zn2/Cys6 DNA-binding domain"/>
    <property type="match status" value="1"/>
</dbReference>
<accession>A0A8H7T2R9</accession>
<feature type="domain" description="Zn(2)-C6 fungal-type" evidence="8">
    <location>
        <begin position="18"/>
        <end position="52"/>
    </location>
</feature>
<gene>
    <name evidence="9" type="ORF">IFR04_015524</name>
</gene>
<evidence type="ECO:0000259" key="8">
    <source>
        <dbReference type="PROSITE" id="PS50048"/>
    </source>
</evidence>